<evidence type="ECO:0000256" key="2">
    <source>
        <dbReference type="ARBA" id="ARBA00022676"/>
    </source>
</evidence>
<evidence type="ECO:0000256" key="1">
    <source>
        <dbReference type="ARBA" id="ARBA00009995"/>
    </source>
</evidence>
<dbReference type="PANTHER" id="PTHR48043:SF145">
    <property type="entry name" value="FI06409P-RELATED"/>
    <property type="match status" value="1"/>
</dbReference>
<reference evidence="5" key="1">
    <citation type="submission" date="2013-05" db="EMBL/GenBank/DDBJ databases">
        <authorList>
            <person name="Yim A.K.Y."/>
            <person name="Chan T.F."/>
            <person name="Ji K.M."/>
            <person name="Liu X.Y."/>
            <person name="Zhou J.W."/>
            <person name="Li R.Q."/>
            <person name="Yang K.Y."/>
            <person name="Li J."/>
            <person name="Li M."/>
            <person name="Law P.T.W."/>
            <person name="Wu Y.L."/>
            <person name="Cai Z.L."/>
            <person name="Qin H."/>
            <person name="Bao Y."/>
            <person name="Leung R.K.K."/>
            <person name="Ng P.K.S."/>
            <person name="Zou J."/>
            <person name="Zhong X.J."/>
            <person name="Ran P.X."/>
            <person name="Zhong N.S."/>
            <person name="Liu Z.G."/>
            <person name="Tsui S.K.W."/>
        </authorList>
    </citation>
    <scope>NUCLEOTIDE SEQUENCE</scope>
    <source>
        <strain evidence="5">Derf</strain>
        <tissue evidence="5">Whole organism</tissue>
    </source>
</reference>
<dbReference type="SUPFAM" id="SSF53756">
    <property type="entry name" value="UDP-Glycosyltransferase/glycogen phosphorylase"/>
    <property type="match status" value="1"/>
</dbReference>
<gene>
    <name evidence="5" type="ORF">DERF_005823</name>
    <name evidence="4" type="ORF">HUG17_3252</name>
</gene>
<dbReference type="PANTHER" id="PTHR48043">
    <property type="entry name" value="EG:EG0003.4 PROTEIN-RELATED"/>
    <property type="match status" value="1"/>
</dbReference>
<proteinExistence type="inferred from homology"/>
<dbReference type="InterPro" id="IPR002213">
    <property type="entry name" value="UDP_glucos_trans"/>
</dbReference>
<dbReference type="CDD" id="cd03784">
    <property type="entry name" value="GT1_Gtf-like"/>
    <property type="match status" value="1"/>
</dbReference>
<protein>
    <submittedName>
        <fullName evidence="5">Uncharacterized protein</fullName>
    </submittedName>
</protein>
<comment type="similarity">
    <text evidence="1">Belongs to the UDP-glycosyltransferase family.</text>
</comment>
<dbReference type="GO" id="GO:0008194">
    <property type="term" value="F:UDP-glycosyltransferase activity"/>
    <property type="evidence" value="ECO:0007669"/>
    <property type="project" value="InterPro"/>
</dbReference>
<name>A0A922I490_DERFA</name>
<dbReference type="OrthoDB" id="5835829at2759"/>
<dbReference type="Proteomes" id="UP000828236">
    <property type="component" value="Unassembled WGS sequence"/>
</dbReference>
<evidence type="ECO:0000313" key="6">
    <source>
        <dbReference type="Proteomes" id="UP000790347"/>
    </source>
</evidence>
<dbReference type="AlphaFoldDB" id="A0A922I490"/>
<reference evidence="4" key="2">
    <citation type="submission" date="2020-06" db="EMBL/GenBank/DDBJ databases">
        <authorList>
            <person name="Ji K."/>
            <person name="Li J."/>
        </authorList>
    </citation>
    <scope>NUCLEOTIDE SEQUENCE</scope>
    <source>
        <strain evidence="4">JKM2019</strain>
        <tissue evidence="4">Whole body</tissue>
    </source>
</reference>
<keyword evidence="6" id="KW-1185">Reference proteome</keyword>
<dbReference type="InterPro" id="IPR050271">
    <property type="entry name" value="UDP-glycosyltransferase"/>
</dbReference>
<dbReference type="Pfam" id="PF00201">
    <property type="entry name" value="UDPGT"/>
    <property type="match status" value="1"/>
</dbReference>
<dbReference type="Gene3D" id="3.40.50.2000">
    <property type="entry name" value="Glycogen Phosphorylase B"/>
    <property type="match status" value="2"/>
</dbReference>
<organism evidence="5 6">
    <name type="scientific">Dermatophagoides farinae</name>
    <name type="common">American house dust mite</name>
    <dbReference type="NCBI Taxonomy" id="6954"/>
    <lineage>
        <taxon>Eukaryota</taxon>
        <taxon>Metazoa</taxon>
        <taxon>Ecdysozoa</taxon>
        <taxon>Arthropoda</taxon>
        <taxon>Chelicerata</taxon>
        <taxon>Arachnida</taxon>
        <taxon>Acari</taxon>
        <taxon>Acariformes</taxon>
        <taxon>Sarcoptiformes</taxon>
        <taxon>Astigmata</taxon>
        <taxon>Psoroptidia</taxon>
        <taxon>Analgoidea</taxon>
        <taxon>Pyroglyphidae</taxon>
        <taxon>Dermatophagoidinae</taxon>
        <taxon>Dermatophagoides</taxon>
    </lineage>
</organism>
<dbReference type="EMBL" id="ASGP02000002">
    <property type="protein sequence ID" value="KAH9522232.1"/>
    <property type="molecule type" value="Genomic_DNA"/>
</dbReference>
<evidence type="ECO:0000256" key="3">
    <source>
        <dbReference type="ARBA" id="ARBA00022679"/>
    </source>
</evidence>
<accession>A0A922I490</accession>
<reference evidence="4" key="3">
    <citation type="journal article" date="2021" name="World Allergy Organ. J.">
        <title>Chromosome-level assembly of Dermatophagoides farinae genome and transcriptome reveals two novel allergens Der f 37 and Der f 39.</title>
        <authorList>
            <person name="Chen J."/>
            <person name="Cai Z."/>
            <person name="Fan D."/>
            <person name="Hu J."/>
            <person name="Hou Y."/>
            <person name="He Y."/>
            <person name="Zhang Z."/>
            <person name="Zhao Z."/>
            <person name="Gao P."/>
            <person name="Hu W."/>
            <person name="Sun J."/>
            <person name="Li J."/>
            <person name="Ji K."/>
        </authorList>
    </citation>
    <scope>NUCLEOTIDE SEQUENCE</scope>
    <source>
        <strain evidence="4">JKM2019</strain>
    </source>
</reference>
<comment type="caution">
    <text evidence="5">The sequence shown here is derived from an EMBL/GenBank/DDBJ whole genome shotgun (WGS) entry which is preliminary data.</text>
</comment>
<keyword evidence="2" id="KW-0328">Glycosyltransferase</keyword>
<reference evidence="5" key="4">
    <citation type="journal article" date="2022" name="Res Sq">
        <title>Comparative Genomics Reveals Insights into the Divergent Evolution of Astigmatic Mites and Household Pest Adaptations.</title>
        <authorList>
            <person name="Xiong Q."/>
            <person name="Wan A.T.-Y."/>
            <person name="Liu X.-Y."/>
            <person name="Fung C.S.-H."/>
            <person name="Xiao X."/>
            <person name="Malainual N."/>
            <person name="Hou J."/>
            <person name="Wang L."/>
            <person name="Wang M."/>
            <person name="Yang K."/>
            <person name="Cui Y."/>
            <person name="Leung E."/>
            <person name="Nong W."/>
            <person name="Shin S.-K."/>
            <person name="Au S."/>
            <person name="Jeong K.Y."/>
            <person name="Chew F.T."/>
            <person name="Hui J."/>
            <person name="Leung T.F."/>
            <person name="Tungtrongchitr A."/>
            <person name="Zhong N."/>
            <person name="Liu Z."/>
            <person name="Tsui S."/>
        </authorList>
    </citation>
    <scope>NUCLEOTIDE SEQUENCE</scope>
    <source>
        <strain evidence="5">Derf</strain>
        <tissue evidence="5">Whole organism</tissue>
    </source>
</reference>
<evidence type="ECO:0000313" key="5">
    <source>
        <dbReference type="EMBL" id="KAH9522232.1"/>
    </source>
</evidence>
<sequence>MYQIVDHSKNRKTIVVIAYPAVGHVNGCRNALANSLIKYGHRVIFIIGKAFRGKLLPYGFEELICAEFDDDDDDNHNSNNDPAAKLARHLLEFDNMLAIKNLSIEKRLENLIKMFSTLLPDFIIKTDEYLKKMIKTIGKIDLFIVDDVQQYPAIMDAKDIPLIQCITSMPNTQAKDTSLPPPFTGLESNLSIKEYEPYYSIIEKTFNEDRINESVAKLGYKNLWISSLFTPPKYPNYPLRQCLTVYAYPKELNHPKIESRPDWFNLEVFAKNSYDKTIDLEKLVGAELFHDQLGGRFSGKWIYLSLGSMGSIDINLMLRLTRILALTDHKYIVSKGLRHNEYELPGHNMWGTNHVPQIEILPLMDLVITHGGNNTVTETFAQGKPMIVMPLFGDQLDNAQRLHETGYGRRLDPYGFQDQQLLDTINELLYDEMLNEKLRKASERIKQSNSFKEFVGIAEKIMDKNEK</sequence>
<evidence type="ECO:0000313" key="4">
    <source>
        <dbReference type="EMBL" id="KAH7639219.1"/>
    </source>
</evidence>
<dbReference type="EMBL" id="SDOV01000007">
    <property type="protein sequence ID" value="KAH7639219.1"/>
    <property type="molecule type" value="Genomic_DNA"/>
</dbReference>
<dbReference type="Proteomes" id="UP000790347">
    <property type="component" value="Unassembled WGS sequence"/>
</dbReference>
<keyword evidence="3" id="KW-0808">Transferase</keyword>